<dbReference type="GO" id="GO:0006508">
    <property type="term" value="P:proteolysis"/>
    <property type="evidence" value="ECO:0007669"/>
    <property type="project" value="UniProtKB-KW"/>
</dbReference>
<dbReference type="GO" id="GO:0008233">
    <property type="term" value="F:peptidase activity"/>
    <property type="evidence" value="ECO:0007669"/>
    <property type="project" value="UniProtKB-KW"/>
</dbReference>
<sequence length="362" mass="35818">MSRPFAVPATRRTGRRLAGLGAAVGLAVTAALLAPVAGAASAGTGTADGATPAPAAPGPAPDGSETVATAAELQDLGAIGPGVLVVTPVGVDALELCTANFLYTGTARSDGRVDDGGDGAGAEVADPAAPVYLGTAAHCSAASNRSSVDGCTEQVLPLGTEIAIRGRDGVAYGGTLAYNSWAEMQARGETDPRVCQYNDFALIELDAAAAAVADPTVPGFGGPTGLATGGTSGGEPVYSYQPNQLTETPYKEGVSFGRTEGPFSHVVATVPPGVPGDSGAGYLDADGRAFGVLSSLMLPTNTNGVADIATALRYAAESDAVGDVELVPGTAPFTPGAQPRTEAPRDPATSAPLPTMTPSPLR</sequence>
<gene>
    <name evidence="3" type="ORF">WIS52_09840</name>
</gene>
<feature type="chain" id="PRO_5046042767" evidence="2">
    <location>
        <begin position="40"/>
        <end position="362"/>
    </location>
</feature>
<reference evidence="3 4" key="1">
    <citation type="submission" date="2024-03" db="EMBL/GenBank/DDBJ databases">
        <title>Draft genome sequence of Pseudonocardia nematodicida JCM 31783.</title>
        <authorList>
            <person name="Butdee W."/>
            <person name="Duangmal K."/>
        </authorList>
    </citation>
    <scope>NUCLEOTIDE SEQUENCE [LARGE SCALE GENOMIC DNA]</scope>
    <source>
        <strain evidence="3 4">JCM 31783</strain>
    </source>
</reference>
<evidence type="ECO:0000313" key="3">
    <source>
        <dbReference type="EMBL" id="MEQ3550772.1"/>
    </source>
</evidence>
<feature type="region of interest" description="Disordered" evidence="1">
    <location>
        <begin position="43"/>
        <end position="65"/>
    </location>
</feature>
<feature type="compositionally biased region" description="Low complexity" evidence="1">
    <location>
        <begin position="43"/>
        <end position="53"/>
    </location>
</feature>
<evidence type="ECO:0000256" key="2">
    <source>
        <dbReference type="SAM" id="SignalP"/>
    </source>
</evidence>
<keyword evidence="3" id="KW-0645">Protease</keyword>
<name>A0ABV1K8I3_9PSEU</name>
<keyword evidence="4" id="KW-1185">Reference proteome</keyword>
<dbReference type="Proteomes" id="UP001494902">
    <property type="component" value="Unassembled WGS sequence"/>
</dbReference>
<dbReference type="EMBL" id="JBEDNQ010000003">
    <property type="protein sequence ID" value="MEQ3550772.1"/>
    <property type="molecule type" value="Genomic_DNA"/>
</dbReference>
<protein>
    <submittedName>
        <fullName evidence="3">Serine protease</fullName>
    </submittedName>
</protein>
<dbReference type="InterPro" id="IPR009003">
    <property type="entry name" value="Peptidase_S1_PA"/>
</dbReference>
<dbReference type="SUPFAM" id="SSF50494">
    <property type="entry name" value="Trypsin-like serine proteases"/>
    <property type="match status" value="1"/>
</dbReference>
<accession>A0ABV1K8I3</accession>
<evidence type="ECO:0000313" key="4">
    <source>
        <dbReference type="Proteomes" id="UP001494902"/>
    </source>
</evidence>
<comment type="caution">
    <text evidence="3">The sequence shown here is derived from an EMBL/GenBank/DDBJ whole genome shotgun (WGS) entry which is preliminary data.</text>
</comment>
<dbReference type="RefSeq" id="WP_349297820.1">
    <property type="nucleotide sequence ID" value="NZ_JBEDNQ010000003.1"/>
</dbReference>
<proteinExistence type="predicted"/>
<keyword evidence="2" id="KW-0732">Signal</keyword>
<feature type="region of interest" description="Disordered" evidence="1">
    <location>
        <begin position="326"/>
        <end position="362"/>
    </location>
</feature>
<evidence type="ECO:0000256" key="1">
    <source>
        <dbReference type="SAM" id="MobiDB-lite"/>
    </source>
</evidence>
<feature type="signal peptide" evidence="2">
    <location>
        <begin position="1"/>
        <end position="39"/>
    </location>
</feature>
<organism evidence="3 4">
    <name type="scientific">Pseudonocardia nematodicida</name>
    <dbReference type="NCBI Taxonomy" id="1206997"/>
    <lineage>
        <taxon>Bacteria</taxon>
        <taxon>Bacillati</taxon>
        <taxon>Actinomycetota</taxon>
        <taxon>Actinomycetes</taxon>
        <taxon>Pseudonocardiales</taxon>
        <taxon>Pseudonocardiaceae</taxon>
        <taxon>Pseudonocardia</taxon>
    </lineage>
</organism>
<keyword evidence="3" id="KW-0378">Hydrolase</keyword>